<keyword evidence="1" id="KW-0472">Membrane</keyword>
<keyword evidence="1" id="KW-0915">Sodium</keyword>
<dbReference type="GO" id="GO:0015501">
    <property type="term" value="F:glutamate:sodium symporter activity"/>
    <property type="evidence" value="ECO:0007669"/>
    <property type="project" value="UniProtKB-UniRule"/>
</dbReference>
<evidence type="ECO:0000256" key="1">
    <source>
        <dbReference type="HAMAP-Rule" id="MF_02062"/>
    </source>
</evidence>
<gene>
    <name evidence="1 3" type="primary">gltS</name>
    <name evidence="3" type="ORF">EP867_19500</name>
</gene>
<dbReference type="GO" id="GO:0015813">
    <property type="term" value="P:L-glutamate transmembrane transport"/>
    <property type="evidence" value="ECO:0007669"/>
    <property type="project" value="UniProtKB-UniRule"/>
</dbReference>
<feature type="transmembrane region" description="Helical" evidence="1">
    <location>
        <begin position="374"/>
        <end position="398"/>
    </location>
</feature>
<feature type="transmembrane region" description="Helical" evidence="1">
    <location>
        <begin position="7"/>
        <end position="27"/>
    </location>
</feature>
<protein>
    <recommendedName>
        <fullName evidence="1 2">Sodium/glutamate symporter</fullName>
    </recommendedName>
</protein>
<keyword evidence="1" id="KW-0813">Transport</keyword>
<comment type="similarity">
    <text evidence="1">Belongs to the glutamate:Na(+) symporter (ESS) (TC 2.A.27) family.</text>
</comment>
<dbReference type="HAMAP" id="MF_02062">
    <property type="entry name" value="GltS"/>
    <property type="match status" value="1"/>
</dbReference>
<dbReference type="OrthoDB" id="4921038at2"/>
<dbReference type="InterPro" id="IPR004445">
    <property type="entry name" value="GltS"/>
</dbReference>
<keyword evidence="1" id="KW-0406">Ion transport</keyword>
<feature type="transmembrane region" description="Helical" evidence="1">
    <location>
        <begin position="160"/>
        <end position="184"/>
    </location>
</feature>
<accession>A0A451GG29</accession>
<reference evidence="3 4" key="1">
    <citation type="journal article" date="2015" name="Int. J. Syst. Evol. Microbiol.">
        <title>Gemmobacter intermedius sp. nov., isolated from a white stork (Ciconia ciconia).</title>
        <authorList>
            <person name="Kampfer P."/>
            <person name="Jerzak L."/>
            <person name="Wilharm G."/>
            <person name="Golke J."/>
            <person name="Busse H.J."/>
            <person name="Glaeser S.P."/>
        </authorList>
    </citation>
    <scope>NUCLEOTIDE SEQUENCE [LARGE SCALE GENOMIC DNA]</scope>
    <source>
        <strain evidence="3 4">119/4</strain>
    </source>
</reference>
<keyword evidence="1" id="KW-0029">Amino-acid transport</keyword>
<organism evidence="3 4">
    <name type="scientific">Falsigemmobacter intermedius</name>
    <dbReference type="NCBI Taxonomy" id="1553448"/>
    <lineage>
        <taxon>Bacteria</taxon>
        <taxon>Pseudomonadati</taxon>
        <taxon>Pseudomonadota</taxon>
        <taxon>Alphaproteobacteria</taxon>
        <taxon>Rhodobacterales</taxon>
        <taxon>Paracoccaceae</taxon>
        <taxon>Falsigemmobacter</taxon>
    </lineage>
</organism>
<keyword evidence="1" id="KW-1003">Cell membrane</keyword>
<feature type="transmembrane region" description="Helical" evidence="1">
    <location>
        <begin position="241"/>
        <end position="260"/>
    </location>
</feature>
<dbReference type="Pfam" id="PF03616">
    <property type="entry name" value="Glt_symporter"/>
    <property type="match status" value="1"/>
</dbReference>
<feature type="transmembrane region" description="Helical" evidence="1">
    <location>
        <begin position="33"/>
        <end position="54"/>
    </location>
</feature>
<keyword evidence="1" id="KW-0812">Transmembrane</keyword>
<feature type="transmembrane region" description="Helical" evidence="1">
    <location>
        <begin position="307"/>
        <end position="332"/>
    </location>
</feature>
<keyword evidence="4" id="KW-1185">Reference proteome</keyword>
<dbReference type="RefSeq" id="WP_128491080.1">
    <property type="nucleotide sequence ID" value="NZ_JBHLXB010000039.1"/>
</dbReference>
<feature type="transmembrane region" description="Helical" evidence="1">
    <location>
        <begin position="281"/>
        <end position="301"/>
    </location>
</feature>
<name>A0A451GG29_9RHOB</name>
<evidence type="ECO:0000313" key="4">
    <source>
        <dbReference type="Proteomes" id="UP000287168"/>
    </source>
</evidence>
<evidence type="ECO:0000313" key="3">
    <source>
        <dbReference type="EMBL" id="RWY33852.1"/>
    </source>
</evidence>
<dbReference type="AlphaFoldDB" id="A0A451GG29"/>
<comment type="subcellular location">
    <subcellularLocation>
        <location evidence="1">Cell inner membrane</location>
        <topology evidence="1">Multi-pass membrane protein</topology>
    </subcellularLocation>
</comment>
<feature type="transmembrane region" description="Helical" evidence="1">
    <location>
        <begin position="94"/>
        <end position="115"/>
    </location>
</feature>
<comment type="function">
    <text evidence="1">Catalyzes the sodium-dependent transport of glutamate.</text>
</comment>
<keyword evidence="1" id="KW-0739">Sodium transport</keyword>
<comment type="caution">
    <text evidence="3">The sequence shown here is derived from an EMBL/GenBank/DDBJ whole genome shotgun (WGS) entry which is preliminary data.</text>
</comment>
<proteinExistence type="inferred from homology"/>
<dbReference type="PANTHER" id="PTHR36178:SF1">
    <property type="entry name" value="SODIUM_GLUTAMATE SYMPORTER"/>
    <property type="match status" value="1"/>
</dbReference>
<feature type="transmembrane region" description="Helical" evidence="1">
    <location>
        <begin position="127"/>
        <end position="148"/>
    </location>
</feature>
<dbReference type="Proteomes" id="UP000287168">
    <property type="component" value="Unassembled WGS sequence"/>
</dbReference>
<dbReference type="GO" id="GO:0005886">
    <property type="term" value="C:plasma membrane"/>
    <property type="evidence" value="ECO:0007669"/>
    <property type="project" value="UniProtKB-SubCell"/>
</dbReference>
<keyword evidence="1" id="KW-0997">Cell inner membrane</keyword>
<feature type="transmembrane region" description="Helical" evidence="1">
    <location>
        <begin position="339"/>
        <end position="362"/>
    </location>
</feature>
<evidence type="ECO:0000256" key="2">
    <source>
        <dbReference type="NCBIfam" id="TIGR00210"/>
    </source>
</evidence>
<feature type="transmembrane region" description="Helical" evidence="1">
    <location>
        <begin position="212"/>
        <end position="235"/>
    </location>
</feature>
<feature type="transmembrane region" description="Helical" evidence="1">
    <location>
        <begin position="66"/>
        <end position="82"/>
    </location>
</feature>
<dbReference type="PANTHER" id="PTHR36178">
    <property type="entry name" value="SLR0625 PROTEIN"/>
    <property type="match status" value="1"/>
</dbReference>
<keyword evidence="1" id="KW-1133">Transmembrane helix</keyword>
<dbReference type="NCBIfam" id="TIGR00210">
    <property type="entry name" value="gltS"/>
    <property type="match status" value="1"/>
</dbReference>
<dbReference type="EMBL" id="SBLC01000126">
    <property type="protein sequence ID" value="RWY33852.1"/>
    <property type="molecule type" value="Genomic_DNA"/>
</dbReference>
<keyword evidence="1" id="KW-0769">Symport</keyword>
<sequence length="399" mass="42351">MTIIDPFISFNIATVLLLVGKILTLRVEVLRRYSIPEAVAGGFLCVAVVGGIWVSSGHRVSFNLELRDYLLLVFFSGIGLKSDVRTLLKGGRSMFILILLASVFITVQNSAGMALAQLFGLDPKAGLIVGSISLTGGVGTTLAWAPIFAESHGITNALELGIATNTVGMISACMIGGPISAYLIKRRNIRGSGIADLDLGASNDGRHRRINYFCVLWALLALNVTIMFGTALHGLIAQTGLTLPAFVSSLIAGIVLRNLLPVAPSKLVRRVWPGTDDALGLISDLALGLFMIMALMSLQLWELASYFDFIIVVLAVQIFLTIAFTVMVIFPAMGRDYEAAVISAGFSGISLGSTATAIANMTAVAQQHGAAHKAFVIVPLVCGFFIDIVNALIISAFLH</sequence>